<dbReference type="SMART" id="SM00507">
    <property type="entry name" value="HNHc"/>
    <property type="match status" value="1"/>
</dbReference>
<dbReference type="InterPro" id="IPR002711">
    <property type="entry name" value="HNH"/>
</dbReference>
<keyword evidence="4" id="KW-0378">Hydrolase</keyword>
<dbReference type="RefSeq" id="WP_073856486.1">
    <property type="nucleotide sequence ID" value="NZ_CP080332.1"/>
</dbReference>
<dbReference type="GO" id="GO:0003676">
    <property type="term" value="F:nucleic acid binding"/>
    <property type="evidence" value="ECO:0007669"/>
    <property type="project" value="InterPro"/>
</dbReference>
<dbReference type="CDD" id="cd00085">
    <property type="entry name" value="HNHc"/>
    <property type="match status" value="1"/>
</dbReference>
<keyword evidence="4" id="KW-0255">Endonuclease</keyword>
<feature type="compositionally biased region" description="Pro residues" evidence="2">
    <location>
        <begin position="399"/>
        <end position="409"/>
    </location>
</feature>
<dbReference type="Pfam" id="PF02720">
    <property type="entry name" value="DUF222"/>
    <property type="match status" value="1"/>
</dbReference>
<dbReference type="InterPro" id="IPR003870">
    <property type="entry name" value="DUF222"/>
</dbReference>
<comment type="caution">
    <text evidence="4">The sequence shown here is derived from an EMBL/GenBank/DDBJ whole genome shotgun (WGS) entry which is preliminary data.</text>
</comment>
<dbReference type="GO" id="GO:0004519">
    <property type="term" value="F:endonuclease activity"/>
    <property type="evidence" value="ECO:0007669"/>
    <property type="project" value="UniProtKB-KW"/>
</dbReference>
<dbReference type="AlphaFoldDB" id="A0A1Q4HF47"/>
<evidence type="ECO:0000256" key="1">
    <source>
        <dbReference type="ARBA" id="ARBA00023450"/>
    </source>
</evidence>
<proteinExistence type="inferred from homology"/>
<evidence type="ECO:0000313" key="5">
    <source>
        <dbReference type="Proteomes" id="UP000220340"/>
    </source>
</evidence>
<reference evidence="4 5" key="1">
    <citation type="submission" date="2017-10" db="EMBL/GenBank/DDBJ databases">
        <title>The new phylogeny of genus Mycobacterium.</title>
        <authorList>
            <person name="Tortoli E."/>
            <person name="Trovato A."/>
            <person name="Cirillo D.M."/>
        </authorList>
    </citation>
    <scope>NUCLEOTIDE SEQUENCE [LARGE SCALE GENOMIC DNA]</scope>
    <source>
        <strain evidence="4 5">IP141170001</strain>
    </source>
</reference>
<feature type="region of interest" description="Disordered" evidence="2">
    <location>
        <begin position="200"/>
        <end position="220"/>
    </location>
</feature>
<name>A0A1Q4HF47_9MYCO</name>
<feature type="domain" description="HNH nuclease" evidence="3">
    <location>
        <begin position="312"/>
        <end position="363"/>
    </location>
</feature>
<feature type="region of interest" description="Disordered" evidence="2">
    <location>
        <begin position="388"/>
        <end position="414"/>
    </location>
</feature>
<comment type="similarity">
    <text evidence="1">Belongs to the Rv1128c/1148c/1588c/1702c/1945/3466 family.</text>
</comment>
<keyword evidence="5" id="KW-1185">Reference proteome</keyword>
<dbReference type="EMBL" id="PDCR01000052">
    <property type="protein sequence ID" value="PEG51437.1"/>
    <property type="molecule type" value="Genomic_DNA"/>
</dbReference>
<dbReference type="Pfam" id="PF01844">
    <property type="entry name" value="HNH"/>
    <property type="match status" value="1"/>
</dbReference>
<evidence type="ECO:0000313" key="4">
    <source>
        <dbReference type="EMBL" id="PEG51437.1"/>
    </source>
</evidence>
<dbReference type="GO" id="GO:0008270">
    <property type="term" value="F:zinc ion binding"/>
    <property type="evidence" value="ECO:0007669"/>
    <property type="project" value="InterPro"/>
</dbReference>
<dbReference type="OrthoDB" id="4752861at2"/>
<protein>
    <submittedName>
        <fullName evidence="4">HNH endonuclease</fullName>
    </submittedName>
</protein>
<evidence type="ECO:0000259" key="3">
    <source>
        <dbReference type="SMART" id="SM00507"/>
    </source>
</evidence>
<evidence type="ECO:0000256" key="2">
    <source>
        <dbReference type="SAM" id="MobiDB-lite"/>
    </source>
</evidence>
<dbReference type="Proteomes" id="UP000220340">
    <property type="component" value="Unassembled WGS sequence"/>
</dbReference>
<feature type="region of interest" description="Disordered" evidence="2">
    <location>
        <begin position="139"/>
        <end position="163"/>
    </location>
</feature>
<dbReference type="Gene3D" id="1.10.30.50">
    <property type="match status" value="1"/>
</dbReference>
<organism evidence="4 5">
    <name type="scientific">Mycolicibacterium diernhoferi</name>
    <dbReference type="NCBI Taxonomy" id="1801"/>
    <lineage>
        <taxon>Bacteria</taxon>
        <taxon>Bacillati</taxon>
        <taxon>Actinomycetota</taxon>
        <taxon>Actinomycetes</taxon>
        <taxon>Mycobacteriales</taxon>
        <taxon>Mycobacteriaceae</taxon>
        <taxon>Mycolicibacterium</taxon>
    </lineage>
</organism>
<sequence>MPPPTTSFAENYVEPRLDALFAEIAELTGQRNAIDGRLVEIIAEIDGRGAADGNPLWGATGCRSIESLVAWKAGVTPRNAETMVAVAHRLDELPRLAQGLREGRLSLDRVAVIAERAGAGCDDHYANLVQYATVTQLRTAVKQEPRPDPDRKPEPKRGFSSYDSDGYTTYKIRLPKLEAAKFDAAVASHKDALVADWRRDHDAGDSDDEQAGAQTCEQAPPFPDTVDAFMSLIEAGWDTDVAARPHGARTTVVAHVDLDRHADKPVAALHLGAALTDEERRYLLCDATCEVWFERHGTPIGAGRTTRTISRRLRRALEYRDKSCVVPGCGSTRGLHAHHLVHWENGGATELSNLVLLCPFHHRTHHRGDITLTGPADRLVVIDSDGNPMTGASLARPPTTDPPDVPPCKGPTGERAQWWWYTPFEPKPPPASS</sequence>
<keyword evidence="4" id="KW-0540">Nuclease</keyword>
<gene>
    <name evidence="4" type="ORF">CRI78_26655</name>
</gene>
<feature type="compositionally biased region" description="Basic and acidic residues" evidence="2">
    <location>
        <begin position="141"/>
        <end position="157"/>
    </location>
</feature>
<accession>A0A1Q4HF47</accession>
<dbReference type="InterPro" id="IPR003615">
    <property type="entry name" value="HNH_nuc"/>
</dbReference>
<dbReference type="STRING" id="1801.BRW64_12225"/>